<dbReference type="InterPro" id="IPR037124">
    <property type="entry name" value="Chaperonin_GroES_sf"/>
</dbReference>
<keyword evidence="1" id="KW-0143">Chaperone</keyword>
<evidence type="ECO:0000256" key="2">
    <source>
        <dbReference type="SAM" id="MobiDB-lite"/>
    </source>
</evidence>
<feature type="compositionally biased region" description="Basic and acidic residues" evidence="2">
    <location>
        <begin position="1"/>
        <end position="25"/>
    </location>
</feature>
<dbReference type="SMART" id="SM00883">
    <property type="entry name" value="Cpn10"/>
    <property type="match status" value="1"/>
</dbReference>
<evidence type="ECO:0000256" key="1">
    <source>
        <dbReference type="ARBA" id="ARBA00023186"/>
    </source>
</evidence>
<dbReference type="GO" id="GO:0005524">
    <property type="term" value="F:ATP binding"/>
    <property type="evidence" value="ECO:0007669"/>
    <property type="project" value="InterPro"/>
</dbReference>
<feature type="region of interest" description="Disordered" evidence="2">
    <location>
        <begin position="1"/>
        <end position="28"/>
    </location>
</feature>
<proteinExistence type="predicted"/>
<name>A0A221S2J0_9VIRU</name>
<evidence type="ECO:0000313" key="3">
    <source>
        <dbReference type="EMBL" id="ASN63113.1"/>
    </source>
</evidence>
<dbReference type="EMBL" id="KU970519">
    <property type="protein sequence ID" value="ASN63113.1"/>
    <property type="molecule type" value="Genomic_DNA"/>
</dbReference>
<organism evidence="3">
    <name type="scientific">uncultured virus</name>
    <dbReference type="NCBI Taxonomy" id="340016"/>
    <lineage>
        <taxon>Viruses</taxon>
        <taxon>environmental samples</taxon>
    </lineage>
</organism>
<dbReference type="InterPro" id="IPR011032">
    <property type="entry name" value="GroES-like_sf"/>
</dbReference>
<accession>A0A221S2J0</accession>
<dbReference type="GO" id="GO:0044183">
    <property type="term" value="F:protein folding chaperone"/>
    <property type="evidence" value="ECO:0007669"/>
    <property type="project" value="InterPro"/>
</dbReference>
<dbReference type="SUPFAM" id="SSF50129">
    <property type="entry name" value="GroES-like"/>
    <property type="match status" value="1"/>
</dbReference>
<protein>
    <submittedName>
        <fullName evidence="3">Co-chaperonin GroES</fullName>
    </submittedName>
</protein>
<sequence>MAEKYEKEKEEEADKQNSIKDKESTKLPQPTGWRMLVLPFKAKPKTKGGVYLSDESIERSQVASTCGLILAMGPHCYDKGKFPEGPWCKVGDWVIFARYAGSRILIDGGEVRLLNDDEVLATVKDPEDIFHQF</sequence>
<reference evidence="3" key="1">
    <citation type="submission" date="2016-03" db="EMBL/GenBank/DDBJ databases">
        <title>Novel chaperonins are prevalent in the virioplankton and link to viral biology and ecology.</title>
        <authorList>
            <person name="Marine R.L."/>
            <person name="Nasko D.J."/>
            <person name="Polson S.W."/>
            <person name="Wommack K.E."/>
        </authorList>
    </citation>
    <scope>NUCLEOTIDE SEQUENCE</scope>
</reference>
<dbReference type="Pfam" id="PF00166">
    <property type="entry name" value="Cpn10"/>
    <property type="match status" value="1"/>
</dbReference>
<dbReference type="Gene3D" id="2.30.33.40">
    <property type="entry name" value="GroES chaperonin"/>
    <property type="match status" value="1"/>
</dbReference>
<dbReference type="InterPro" id="IPR020818">
    <property type="entry name" value="Chaperonin_GroES"/>
</dbReference>
<dbReference type="CDD" id="cd00320">
    <property type="entry name" value="cpn10"/>
    <property type="match status" value="1"/>
</dbReference>
<gene>
    <name evidence="3" type="primary">groES</name>
</gene>